<dbReference type="EMBL" id="ABCK01000043">
    <property type="protein sequence ID" value="EDM24897.1"/>
    <property type="molecule type" value="Genomic_DNA"/>
</dbReference>
<dbReference type="RefSeq" id="WP_007281270.1">
    <property type="nucleotide sequence ID" value="NZ_ABCK01000043.1"/>
</dbReference>
<proteinExistence type="predicted"/>
<dbReference type="eggNOG" id="ENOG50339Y1">
    <property type="taxonomic scope" value="Bacteria"/>
</dbReference>
<accession>A6DTY1</accession>
<reference evidence="1 2" key="1">
    <citation type="journal article" date="2010" name="J. Bacteriol.">
        <title>Genome sequence of Lentisphaera araneosa HTCC2155T, the type species of the order Lentisphaerales in the phylum Lentisphaerae.</title>
        <authorList>
            <person name="Thrash J.C."/>
            <person name="Cho J.C."/>
            <person name="Vergin K.L."/>
            <person name="Morris R.M."/>
            <person name="Giovannoni S.J."/>
        </authorList>
    </citation>
    <scope>NUCLEOTIDE SEQUENCE [LARGE SCALE GENOMIC DNA]</scope>
    <source>
        <strain evidence="1 2">HTCC2155</strain>
    </source>
</reference>
<sequence length="143" mass="17042">MNHYLPTKKDFDPWGCLDGQHAWKQFGGLTVDEAYKKFCKQPEFYQEDFMFMGTKAFLYYIPVLRKYVQELDPKTQEDDCELHILACGMESQLEQNFKETQKSIRSLTELVLSEIGNSNMNNKDKKRVIKKWKEIKKLTRNWS</sequence>
<dbReference type="Proteomes" id="UP000004947">
    <property type="component" value="Unassembled WGS sequence"/>
</dbReference>
<organism evidence="1 2">
    <name type="scientific">Lentisphaera araneosa HTCC2155</name>
    <dbReference type="NCBI Taxonomy" id="313628"/>
    <lineage>
        <taxon>Bacteria</taxon>
        <taxon>Pseudomonadati</taxon>
        <taxon>Lentisphaerota</taxon>
        <taxon>Lentisphaeria</taxon>
        <taxon>Lentisphaerales</taxon>
        <taxon>Lentisphaeraceae</taxon>
        <taxon>Lentisphaera</taxon>
    </lineage>
</organism>
<dbReference type="STRING" id="313628.LNTAR_04176"/>
<gene>
    <name evidence="1" type="ORF">LNTAR_04176</name>
</gene>
<name>A6DTY1_9BACT</name>
<dbReference type="AlphaFoldDB" id="A6DTY1"/>
<protein>
    <submittedName>
        <fullName evidence="1">Uncharacterized protein</fullName>
    </submittedName>
</protein>
<evidence type="ECO:0000313" key="1">
    <source>
        <dbReference type="EMBL" id="EDM24897.1"/>
    </source>
</evidence>
<dbReference type="OrthoDB" id="278711at2"/>
<comment type="caution">
    <text evidence="1">The sequence shown here is derived from an EMBL/GenBank/DDBJ whole genome shotgun (WGS) entry which is preliminary data.</text>
</comment>
<evidence type="ECO:0000313" key="2">
    <source>
        <dbReference type="Proteomes" id="UP000004947"/>
    </source>
</evidence>
<keyword evidence="2" id="KW-1185">Reference proteome</keyword>